<dbReference type="PANTHER" id="PTHR15615:SF27">
    <property type="entry name" value="PHO85 CYCLIN CLG1"/>
    <property type="match status" value="1"/>
</dbReference>
<dbReference type="GO" id="GO:0005634">
    <property type="term" value="C:nucleus"/>
    <property type="evidence" value="ECO:0007669"/>
    <property type="project" value="TreeGrafter"/>
</dbReference>
<sequence>MTNSNETFPACSSTGGKRLEGLVTQILCLFWAKVKCLESDQAGEILNPVQLSEQFRELTCPPDFRKKIHEVLSMAILDVNVVLLALFFIYRLGARAKRLDVGESRNELLFISLIISSKVIKDRVWSNKVWATISKIPIRRINAMEINLLSAMEYDLFVTREQWVQWSGELAIFWNASARIAAGEARMQDRKRRSFWPEEAHGLPPNVDERSAKRRCSVKSCSETHTEQQGYLSPASTPAPVPAPTSVPTPQFYRLSG</sequence>
<dbReference type="GO" id="GO:0000307">
    <property type="term" value="C:cyclin-dependent protein kinase holoenzyme complex"/>
    <property type="evidence" value="ECO:0007669"/>
    <property type="project" value="TreeGrafter"/>
</dbReference>
<protein>
    <recommendedName>
        <fullName evidence="5">Cyclin N-terminal domain-containing protein</fullName>
    </recommendedName>
</protein>
<dbReference type="KEGG" id="pgri:PgNI_12364"/>
<feature type="region of interest" description="Disordered" evidence="1">
    <location>
        <begin position="197"/>
        <end position="257"/>
    </location>
</feature>
<accession>A0A6P8AMZ0</accession>
<reference evidence="4" key="2">
    <citation type="submission" date="2019-10" db="EMBL/GenBank/DDBJ databases">
        <authorList>
            <consortium name="NCBI Genome Project"/>
        </authorList>
    </citation>
    <scope>NUCLEOTIDE SEQUENCE</scope>
    <source>
        <strain evidence="4">NI907</strain>
    </source>
</reference>
<dbReference type="CDD" id="cd20557">
    <property type="entry name" value="CYCLIN_ScPCL1-like"/>
    <property type="match status" value="1"/>
</dbReference>
<dbReference type="AlphaFoldDB" id="A0A6P8AMZ0"/>
<dbReference type="InterPro" id="IPR013922">
    <property type="entry name" value="Cyclin_PHO80-like"/>
</dbReference>
<evidence type="ECO:0000313" key="4">
    <source>
        <dbReference type="RefSeq" id="XP_030976274.1"/>
    </source>
</evidence>
<dbReference type="PANTHER" id="PTHR15615">
    <property type="match status" value="1"/>
</dbReference>
<feature type="compositionally biased region" description="Polar residues" evidence="1">
    <location>
        <begin position="219"/>
        <end position="231"/>
    </location>
</feature>
<reference evidence="4" key="1">
    <citation type="journal article" date="2019" name="Mol. Biol. Evol.">
        <title>Blast fungal genomes show frequent chromosomal changes, gene gains and losses, and effector gene turnover.</title>
        <authorList>
            <person name="Gomez Luciano L.B."/>
            <person name="Jason Tsai I."/>
            <person name="Chuma I."/>
            <person name="Tosa Y."/>
            <person name="Chen Y.H."/>
            <person name="Li J.Y."/>
            <person name="Li M.Y."/>
            <person name="Jade Lu M.Y."/>
            <person name="Nakayashiki H."/>
            <person name="Li W.H."/>
        </authorList>
    </citation>
    <scope>NUCLEOTIDE SEQUENCE</scope>
    <source>
        <strain evidence="4">NI907</strain>
    </source>
</reference>
<keyword evidence="3" id="KW-1185">Reference proteome</keyword>
<dbReference type="RefSeq" id="XP_030976274.1">
    <property type="nucleotide sequence ID" value="XM_031132314.1"/>
</dbReference>
<feature type="compositionally biased region" description="Basic and acidic residues" evidence="1">
    <location>
        <begin position="197"/>
        <end position="211"/>
    </location>
</feature>
<dbReference type="Gene3D" id="1.10.472.10">
    <property type="entry name" value="Cyclin-like"/>
    <property type="match status" value="1"/>
</dbReference>
<evidence type="ECO:0000256" key="1">
    <source>
        <dbReference type="SAM" id="MobiDB-lite"/>
    </source>
</evidence>
<proteinExistence type="predicted"/>
<reference evidence="4" key="3">
    <citation type="submission" date="2025-08" db="UniProtKB">
        <authorList>
            <consortium name="RefSeq"/>
        </authorList>
    </citation>
    <scope>IDENTIFICATION</scope>
    <source>
        <strain evidence="4">NI907</strain>
    </source>
</reference>
<evidence type="ECO:0000256" key="2">
    <source>
        <dbReference type="SAM" id="Phobius"/>
    </source>
</evidence>
<keyword evidence="2" id="KW-0812">Transmembrane</keyword>
<organism evidence="3 4">
    <name type="scientific">Pyricularia grisea</name>
    <name type="common">Crabgrass-specific blast fungus</name>
    <name type="synonym">Magnaporthe grisea</name>
    <dbReference type="NCBI Taxonomy" id="148305"/>
    <lineage>
        <taxon>Eukaryota</taxon>
        <taxon>Fungi</taxon>
        <taxon>Dikarya</taxon>
        <taxon>Ascomycota</taxon>
        <taxon>Pezizomycotina</taxon>
        <taxon>Sordariomycetes</taxon>
        <taxon>Sordariomycetidae</taxon>
        <taxon>Magnaporthales</taxon>
        <taxon>Pyriculariaceae</taxon>
        <taxon>Pyricularia</taxon>
    </lineage>
</organism>
<gene>
    <name evidence="4" type="ORF">PgNI_12364</name>
</gene>
<dbReference type="Pfam" id="PF08613">
    <property type="entry name" value="Cyclin"/>
    <property type="match status" value="1"/>
</dbReference>
<dbReference type="GO" id="GO:0019901">
    <property type="term" value="F:protein kinase binding"/>
    <property type="evidence" value="ECO:0007669"/>
    <property type="project" value="InterPro"/>
</dbReference>
<evidence type="ECO:0008006" key="5">
    <source>
        <dbReference type="Google" id="ProtNLM"/>
    </source>
</evidence>
<name>A0A6P8AMZ0_PYRGI</name>
<keyword evidence="2" id="KW-1133">Transmembrane helix</keyword>
<feature type="compositionally biased region" description="Pro residues" evidence="1">
    <location>
        <begin position="237"/>
        <end position="247"/>
    </location>
</feature>
<dbReference type="GO" id="GO:0016538">
    <property type="term" value="F:cyclin-dependent protein serine/threonine kinase regulator activity"/>
    <property type="evidence" value="ECO:0007669"/>
    <property type="project" value="TreeGrafter"/>
</dbReference>
<dbReference type="Proteomes" id="UP000515153">
    <property type="component" value="Unplaced"/>
</dbReference>
<evidence type="ECO:0000313" key="3">
    <source>
        <dbReference type="Proteomes" id="UP000515153"/>
    </source>
</evidence>
<feature type="transmembrane region" description="Helical" evidence="2">
    <location>
        <begin position="71"/>
        <end position="90"/>
    </location>
</feature>
<keyword evidence="2" id="KW-0472">Membrane</keyword>
<dbReference type="GeneID" id="41967219"/>